<gene>
    <name evidence="2" type="ORF">Sradi_4094800</name>
</gene>
<evidence type="ECO:0000313" key="2">
    <source>
        <dbReference type="EMBL" id="KAL0356479.1"/>
    </source>
</evidence>
<accession>A0AAW2PJY7</accession>
<sequence length="130" mass="14782">MANNPSGSESVTGAPMALDKSTSHTDEFARVNPPEPNRVNPSDLDKAEAANSQIQTQTQKQTHRHRHRLRSRIHHKLLRKNLLLRLFPIQRQTGTFTINPRTSENIFWLITALSRLVSNLSYMAAHTVIH</sequence>
<dbReference type="EMBL" id="JACGWJ010000017">
    <property type="protein sequence ID" value="KAL0356479.1"/>
    <property type="molecule type" value="Genomic_DNA"/>
</dbReference>
<reference evidence="2" key="2">
    <citation type="journal article" date="2024" name="Plant">
        <title>Genomic evolution and insights into agronomic trait innovations of Sesamum species.</title>
        <authorList>
            <person name="Miao H."/>
            <person name="Wang L."/>
            <person name="Qu L."/>
            <person name="Liu H."/>
            <person name="Sun Y."/>
            <person name="Le M."/>
            <person name="Wang Q."/>
            <person name="Wei S."/>
            <person name="Zheng Y."/>
            <person name="Lin W."/>
            <person name="Duan Y."/>
            <person name="Cao H."/>
            <person name="Xiong S."/>
            <person name="Wang X."/>
            <person name="Wei L."/>
            <person name="Li C."/>
            <person name="Ma Q."/>
            <person name="Ju M."/>
            <person name="Zhao R."/>
            <person name="Li G."/>
            <person name="Mu C."/>
            <person name="Tian Q."/>
            <person name="Mei H."/>
            <person name="Zhang T."/>
            <person name="Gao T."/>
            <person name="Zhang H."/>
        </authorList>
    </citation>
    <scope>NUCLEOTIDE SEQUENCE</scope>
    <source>
        <strain evidence="2">G02</strain>
    </source>
</reference>
<reference evidence="2" key="1">
    <citation type="submission" date="2020-06" db="EMBL/GenBank/DDBJ databases">
        <authorList>
            <person name="Li T."/>
            <person name="Hu X."/>
            <person name="Zhang T."/>
            <person name="Song X."/>
            <person name="Zhang H."/>
            <person name="Dai N."/>
            <person name="Sheng W."/>
            <person name="Hou X."/>
            <person name="Wei L."/>
        </authorList>
    </citation>
    <scope>NUCLEOTIDE SEQUENCE</scope>
    <source>
        <strain evidence="2">G02</strain>
        <tissue evidence="2">Leaf</tissue>
    </source>
</reference>
<comment type="caution">
    <text evidence="2">The sequence shown here is derived from an EMBL/GenBank/DDBJ whole genome shotgun (WGS) entry which is preliminary data.</text>
</comment>
<dbReference type="AlphaFoldDB" id="A0AAW2PJY7"/>
<protein>
    <submittedName>
        <fullName evidence="2">Uncharacterized protein</fullName>
    </submittedName>
</protein>
<name>A0AAW2PJY7_SESRA</name>
<organism evidence="2">
    <name type="scientific">Sesamum radiatum</name>
    <name type="common">Black benniseed</name>
    <dbReference type="NCBI Taxonomy" id="300843"/>
    <lineage>
        <taxon>Eukaryota</taxon>
        <taxon>Viridiplantae</taxon>
        <taxon>Streptophyta</taxon>
        <taxon>Embryophyta</taxon>
        <taxon>Tracheophyta</taxon>
        <taxon>Spermatophyta</taxon>
        <taxon>Magnoliopsida</taxon>
        <taxon>eudicotyledons</taxon>
        <taxon>Gunneridae</taxon>
        <taxon>Pentapetalae</taxon>
        <taxon>asterids</taxon>
        <taxon>lamiids</taxon>
        <taxon>Lamiales</taxon>
        <taxon>Pedaliaceae</taxon>
        <taxon>Sesamum</taxon>
    </lineage>
</organism>
<feature type="region of interest" description="Disordered" evidence="1">
    <location>
        <begin position="1"/>
        <end position="69"/>
    </location>
</feature>
<feature type="compositionally biased region" description="Polar residues" evidence="1">
    <location>
        <begin position="1"/>
        <end position="11"/>
    </location>
</feature>
<evidence type="ECO:0000256" key="1">
    <source>
        <dbReference type="SAM" id="MobiDB-lite"/>
    </source>
</evidence>
<proteinExistence type="predicted"/>